<protein>
    <submittedName>
        <fullName evidence="1">Uncharacterized protein</fullName>
    </submittedName>
</protein>
<name>X1KYZ2_9ZZZZ</name>
<proteinExistence type="predicted"/>
<organism evidence="1">
    <name type="scientific">marine sediment metagenome</name>
    <dbReference type="NCBI Taxonomy" id="412755"/>
    <lineage>
        <taxon>unclassified sequences</taxon>
        <taxon>metagenomes</taxon>
        <taxon>ecological metagenomes</taxon>
    </lineage>
</organism>
<gene>
    <name evidence="1" type="ORF">S03H2_69191</name>
</gene>
<evidence type="ECO:0000313" key="1">
    <source>
        <dbReference type="EMBL" id="GAH95399.1"/>
    </source>
</evidence>
<sequence>LEDHKIKYLEKLDLNDDEKSNYCDIFEQNFKEKLGDLFYHDILDLVVETKNLILKKLSDKDFTDKLSQIVQNYSDHAKAELKKYEYGIKDSKIHFTL</sequence>
<reference evidence="1" key="1">
    <citation type="journal article" date="2014" name="Front. Microbiol.">
        <title>High frequency of phylogenetically diverse reductive dehalogenase-homologous genes in deep subseafloor sedimentary metagenomes.</title>
        <authorList>
            <person name="Kawai M."/>
            <person name="Futagami T."/>
            <person name="Toyoda A."/>
            <person name="Takaki Y."/>
            <person name="Nishi S."/>
            <person name="Hori S."/>
            <person name="Arai W."/>
            <person name="Tsubouchi T."/>
            <person name="Morono Y."/>
            <person name="Uchiyama I."/>
            <person name="Ito T."/>
            <person name="Fujiyama A."/>
            <person name="Inagaki F."/>
            <person name="Takami H."/>
        </authorList>
    </citation>
    <scope>NUCLEOTIDE SEQUENCE</scope>
    <source>
        <strain evidence="1">Expedition CK06-06</strain>
    </source>
</reference>
<comment type="caution">
    <text evidence="1">The sequence shown here is derived from an EMBL/GenBank/DDBJ whole genome shotgun (WGS) entry which is preliminary data.</text>
</comment>
<feature type="non-terminal residue" evidence="1">
    <location>
        <position position="1"/>
    </location>
</feature>
<dbReference type="AlphaFoldDB" id="X1KYZ2"/>
<accession>X1KYZ2</accession>
<dbReference type="EMBL" id="BARU01045658">
    <property type="protein sequence ID" value="GAH95399.1"/>
    <property type="molecule type" value="Genomic_DNA"/>
</dbReference>